<dbReference type="InterPro" id="IPR019533">
    <property type="entry name" value="Peptidase_S26"/>
</dbReference>
<evidence type="ECO:0000256" key="3">
    <source>
        <dbReference type="ARBA" id="ARBA00023136"/>
    </source>
</evidence>
<gene>
    <name evidence="6" type="ORF">ACFPZ3_47065</name>
</gene>
<feature type="domain" description="Peptidase S26" evidence="5">
    <location>
        <begin position="102"/>
        <end position="139"/>
    </location>
</feature>
<comment type="similarity">
    <text evidence="4">Belongs to the peptidase S26 family. IMP1 subfamily.</text>
</comment>
<dbReference type="Proteomes" id="UP001596058">
    <property type="component" value="Unassembled WGS sequence"/>
</dbReference>
<dbReference type="PRINTS" id="PR00727">
    <property type="entry name" value="LEADERPTASE"/>
</dbReference>
<dbReference type="InterPro" id="IPR052064">
    <property type="entry name" value="Mito_IMP1_subunit"/>
</dbReference>
<dbReference type="InterPro" id="IPR036286">
    <property type="entry name" value="LexA/Signal_pep-like_sf"/>
</dbReference>
<name>A0ABW1D084_9ACTN</name>
<keyword evidence="2" id="KW-0378">Hydrolase</keyword>
<comment type="subcellular location">
    <subcellularLocation>
        <location evidence="1">Cell membrane</location>
        <topology evidence="1">Single-pass type II membrane protein</topology>
    </subcellularLocation>
</comment>
<dbReference type="CDD" id="cd06530">
    <property type="entry name" value="S26_SPase_I"/>
    <property type="match status" value="1"/>
</dbReference>
<dbReference type="SUPFAM" id="SSF51306">
    <property type="entry name" value="LexA/Signal peptidase"/>
    <property type="match status" value="1"/>
</dbReference>
<evidence type="ECO:0000256" key="1">
    <source>
        <dbReference type="ARBA" id="ARBA00004401"/>
    </source>
</evidence>
<sequence length="142" mass="15767">MIAVAVPVLLCLLLAAGALWLRRRYAVITVRGESMIPTYHPGERLLLRRHTLVRTGQCVVFADYRSVTSPGHPEGWILKRVIAVAGDPVPRDRAPALEQVFEEHVPPGQMVVLGDNTDQSTDSRQLGYIACDRVFGIVSRRL</sequence>
<organism evidence="6 7">
    <name type="scientific">Nonomuraea insulae</name>
    <dbReference type="NCBI Taxonomy" id="1616787"/>
    <lineage>
        <taxon>Bacteria</taxon>
        <taxon>Bacillati</taxon>
        <taxon>Actinomycetota</taxon>
        <taxon>Actinomycetes</taxon>
        <taxon>Streptosporangiales</taxon>
        <taxon>Streptosporangiaceae</taxon>
        <taxon>Nonomuraea</taxon>
    </lineage>
</organism>
<protein>
    <submittedName>
        <fullName evidence="6">S26 family signal peptidase</fullName>
    </submittedName>
</protein>
<evidence type="ECO:0000313" key="7">
    <source>
        <dbReference type="Proteomes" id="UP001596058"/>
    </source>
</evidence>
<dbReference type="InterPro" id="IPR000223">
    <property type="entry name" value="Pept_S26A_signal_pept_1"/>
</dbReference>
<comment type="caution">
    <text evidence="6">The sequence shown here is derived from an EMBL/GenBank/DDBJ whole genome shotgun (WGS) entry which is preliminary data.</text>
</comment>
<keyword evidence="7" id="KW-1185">Reference proteome</keyword>
<feature type="domain" description="Peptidase S26" evidence="5">
    <location>
        <begin position="12"/>
        <end position="91"/>
    </location>
</feature>
<dbReference type="InterPro" id="IPR019758">
    <property type="entry name" value="Pept_S26A_signal_pept_1_CS"/>
</dbReference>
<keyword evidence="3" id="KW-0472">Membrane</keyword>
<proteinExistence type="inferred from homology"/>
<dbReference type="PANTHER" id="PTHR12383:SF16">
    <property type="entry name" value="MITOCHONDRIAL INNER MEMBRANE PROTEASE SUBUNIT 1"/>
    <property type="match status" value="1"/>
</dbReference>
<accession>A0ABW1D084</accession>
<dbReference type="RefSeq" id="WP_379520927.1">
    <property type="nucleotide sequence ID" value="NZ_JBHSPA010000064.1"/>
</dbReference>
<reference evidence="7" key="1">
    <citation type="journal article" date="2019" name="Int. J. Syst. Evol. Microbiol.">
        <title>The Global Catalogue of Microorganisms (GCM) 10K type strain sequencing project: providing services to taxonomists for standard genome sequencing and annotation.</title>
        <authorList>
            <consortium name="The Broad Institute Genomics Platform"/>
            <consortium name="The Broad Institute Genome Sequencing Center for Infectious Disease"/>
            <person name="Wu L."/>
            <person name="Ma J."/>
        </authorList>
    </citation>
    <scope>NUCLEOTIDE SEQUENCE [LARGE SCALE GENOMIC DNA]</scope>
    <source>
        <strain evidence="7">CCUG 53903</strain>
    </source>
</reference>
<dbReference type="PANTHER" id="PTHR12383">
    <property type="entry name" value="PROTEASE FAMILY S26 MITOCHONDRIAL INNER MEMBRANE PROTEASE-RELATED"/>
    <property type="match status" value="1"/>
</dbReference>
<dbReference type="Pfam" id="PF10502">
    <property type="entry name" value="Peptidase_S26"/>
    <property type="match status" value="2"/>
</dbReference>
<dbReference type="EMBL" id="JBHSPA010000064">
    <property type="protein sequence ID" value="MFC5831455.1"/>
    <property type="molecule type" value="Genomic_DNA"/>
</dbReference>
<dbReference type="Gene3D" id="2.10.109.10">
    <property type="entry name" value="Umud Fragment, subunit A"/>
    <property type="match status" value="1"/>
</dbReference>
<evidence type="ECO:0000256" key="2">
    <source>
        <dbReference type="ARBA" id="ARBA00022801"/>
    </source>
</evidence>
<evidence type="ECO:0000256" key="4">
    <source>
        <dbReference type="ARBA" id="ARBA00038445"/>
    </source>
</evidence>
<evidence type="ECO:0000313" key="6">
    <source>
        <dbReference type="EMBL" id="MFC5831455.1"/>
    </source>
</evidence>
<dbReference type="PROSITE" id="PS00761">
    <property type="entry name" value="SPASE_I_3"/>
    <property type="match status" value="1"/>
</dbReference>
<evidence type="ECO:0000259" key="5">
    <source>
        <dbReference type="Pfam" id="PF10502"/>
    </source>
</evidence>